<dbReference type="AlphaFoldDB" id="A0A0G3CFB6"/>
<dbReference type="InterPro" id="IPR017871">
    <property type="entry name" value="ABC_transporter-like_CS"/>
</dbReference>
<dbReference type="InterPro" id="IPR027417">
    <property type="entry name" value="P-loop_NTPase"/>
</dbReference>
<accession>A0A0G3CFB6</accession>
<keyword evidence="8 9" id="KW-0472">Membrane</keyword>
<dbReference type="InterPro" id="IPR011527">
    <property type="entry name" value="ABC1_TM_dom"/>
</dbReference>
<dbReference type="InterPro" id="IPR036640">
    <property type="entry name" value="ABC1_TM_sf"/>
</dbReference>
<dbReference type="Gene3D" id="3.40.50.300">
    <property type="entry name" value="P-loop containing nucleotide triphosphate hydrolases"/>
    <property type="match status" value="1"/>
</dbReference>
<dbReference type="SMART" id="SM00382">
    <property type="entry name" value="AAA"/>
    <property type="match status" value="1"/>
</dbReference>
<dbReference type="PROSITE" id="PS50929">
    <property type="entry name" value="ABC_TM1F"/>
    <property type="match status" value="1"/>
</dbReference>
<dbReference type="SUPFAM" id="SSF90123">
    <property type="entry name" value="ABC transporter transmembrane region"/>
    <property type="match status" value="1"/>
</dbReference>
<dbReference type="Proteomes" id="UP000035331">
    <property type="component" value="Chromosome"/>
</dbReference>
<dbReference type="GO" id="GO:0005886">
    <property type="term" value="C:plasma membrane"/>
    <property type="evidence" value="ECO:0007669"/>
    <property type="project" value="UniProtKB-SubCell"/>
</dbReference>
<sequence length="610" mass="69036">MTNNNSSLQILYFLFRPHRKLLGIYLISLLVFSFLDVLRVFLIYPIINYGLNINQSSNFLDRIYQSCTYGDLNPFLVSAIVLAIVSIISAGVEVGVSYLGSKTFATVRDTTDRLVFNTLRKQPYEYFASHKQGDILYIGQQAVEQTGLAVFNVVGFFQNLLLCLFYLSFIFILSFKISTFILIFGAIYVFLMKNVIFSRVYRHSLVLNHSARAKSVIYNEFISGIKTIFITDSINFWAGNYNKAVDNIKKSYVFAMILQRLPGAANNLLIFLIISLGAAGLYYLTDGHFLPYIGIFGTFLLALYRTIPALNACQSQFGVIVQQFPAIEAVYNFLQEKNNMNVHLNNVQKREFLFQKSIIFKNVFFRYSDTQKYTINNLSFTIKKSTKTAIVGNSGAGKTTVANLLALLYRPTSGEILVDGVNLNEFNHSDYLKRLGYLGQETFIYHDSIKENIRFGLDCNDEEIIEAAKLADAHEFIIATSEGYDTIIGDQGIKLSGGQRQRIAIARIILRKPEILLLDEATSSLDNIAEQRVMESIDRISKDMTVITIAHRLSTVKNADVIYVLKNGEIVESGKHDELLELKGEYYKLYNKAPLFSSNYLDLSTETTSL</sequence>
<dbReference type="InterPro" id="IPR003439">
    <property type="entry name" value="ABC_transporter-like_ATP-bd"/>
</dbReference>
<keyword evidence="4 9" id="KW-0812">Transmembrane</keyword>
<organism evidence="12 13">
    <name type="scientific">Methanosarcina barkeri CM1</name>
    <dbReference type="NCBI Taxonomy" id="796385"/>
    <lineage>
        <taxon>Archaea</taxon>
        <taxon>Methanobacteriati</taxon>
        <taxon>Methanobacteriota</taxon>
        <taxon>Stenosarchaea group</taxon>
        <taxon>Methanomicrobia</taxon>
        <taxon>Methanosarcinales</taxon>
        <taxon>Methanosarcinaceae</taxon>
        <taxon>Methanosarcina</taxon>
    </lineage>
</organism>
<dbReference type="GO" id="GO:0015421">
    <property type="term" value="F:ABC-type oligopeptide transporter activity"/>
    <property type="evidence" value="ECO:0007669"/>
    <property type="project" value="TreeGrafter"/>
</dbReference>
<keyword evidence="7 9" id="KW-1133">Transmembrane helix</keyword>
<evidence type="ECO:0000256" key="1">
    <source>
        <dbReference type="ARBA" id="ARBA00004651"/>
    </source>
</evidence>
<dbReference type="InterPro" id="IPR039421">
    <property type="entry name" value="Type_1_exporter"/>
</dbReference>
<reference evidence="12 13" key="2">
    <citation type="journal article" date="2015" name="Stand. Genomic Sci.">
        <title>The complete genome sequence of the rumen methanogen Methanosarcina barkeri CM1.</title>
        <authorList>
            <person name="Lambie S.C."/>
            <person name="Kelly W.J."/>
            <person name="Leahy S.C."/>
            <person name="Li D."/>
            <person name="Reilly K."/>
            <person name="McAllister T.A."/>
            <person name="Valle E.R."/>
            <person name="Attwood G.T."/>
            <person name="Altermann E."/>
        </authorList>
    </citation>
    <scope>NUCLEOTIDE SEQUENCE [LARGE SCALE GENOMIC DNA]</scope>
    <source>
        <strain evidence="12 13">CM1</strain>
    </source>
</reference>
<evidence type="ECO:0000256" key="7">
    <source>
        <dbReference type="ARBA" id="ARBA00022989"/>
    </source>
</evidence>
<keyword evidence="3" id="KW-1003">Cell membrane</keyword>
<keyword evidence="6 12" id="KW-0067">ATP-binding</keyword>
<evidence type="ECO:0000256" key="2">
    <source>
        <dbReference type="ARBA" id="ARBA00022448"/>
    </source>
</evidence>
<feature type="transmembrane region" description="Helical" evidence="9">
    <location>
        <begin position="177"/>
        <end position="196"/>
    </location>
</feature>
<comment type="subcellular location">
    <subcellularLocation>
        <location evidence="1">Cell membrane</location>
        <topology evidence="1">Multi-pass membrane protein</topology>
    </subcellularLocation>
</comment>
<feature type="transmembrane region" description="Helical" evidence="9">
    <location>
        <begin position="21"/>
        <end position="47"/>
    </location>
</feature>
<evidence type="ECO:0000256" key="3">
    <source>
        <dbReference type="ARBA" id="ARBA00022475"/>
    </source>
</evidence>
<dbReference type="InterPro" id="IPR003593">
    <property type="entry name" value="AAA+_ATPase"/>
</dbReference>
<name>A0A0G3CFB6_METBA</name>
<evidence type="ECO:0000259" key="10">
    <source>
        <dbReference type="PROSITE" id="PS50893"/>
    </source>
</evidence>
<dbReference type="Gene3D" id="1.20.1560.10">
    <property type="entry name" value="ABC transporter type 1, transmembrane domain"/>
    <property type="match status" value="1"/>
</dbReference>
<dbReference type="Pfam" id="PF00664">
    <property type="entry name" value="ABC_membrane"/>
    <property type="match status" value="1"/>
</dbReference>
<dbReference type="GO" id="GO:0005524">
    <property type="term" value="F:ATP binding"/>
    <property type="evidence" value="ECO:0007669"/>
    <property type="project" value="UniProtKB-KW"/>
</dbReference>
<evidence type="ECO:0000313" key="12">
    <source>
        <dbReference type="EMBL" id="AKJ37807.1"/>
    </source>
</evidence>
<feature type="domain" description="ABC transporter" evidence="10">
    <location>
        <begin position="358"/>
        <end position="592"/>
    </location>
</feature>
<proteinExistence type="predicted"/>
<dbReference type="PATRIC" id="fig|796385.3.peg.905"/>
<dbReference type="FunFam" id="3.40.50.300:FF:000299">
    <property type="entry name" value="ABC transporter ATP-binding protein/permease"/>
    <property type="match status" value="1"/>
</dbReference>
<protein>
    <submittedName>
        <fullName evidence="12">ABC transporter ATP-binding/permease protein</fullName>
    </submittedName>
</protein>
<dbReference type="GO" id="GO:0016887">
    <property type="term" value="F:ATP hydrolysis activity"/>
    <property type="evidence" value="ECO:0007669"/>
    <property type="project" value="InterPro"/>
</dbReference>
<dbReference type="SUPFAM" id="SSF52540">
    <property type="entry name" value="P-loop containing nucleoside triphosphate hydrolases"/>
    <property type="match status" value="1"/>
</dbReference>
<feature type="transmembrane region" description="Helical" evidence="9">
    <location>
        <begin position="148"/>
        <end position="171"/>
    </location>
</feature>
<evidence type="ECO:0000256" key="8">
    <source>
        <dbReference type="ARBA" id="ARBA00023136"/>
    </source>
</evidence>
<feature type="transmembrane region" description="Helical" evidence="9">
    <location>
        <begin position="289"/>
        <end position="307"/>
    </location>
</feature>
<dbReference type="PROSITE" id="PS50893">
    <property type="entry name" value="ABC_TRANSPORTER_2"/>
    <property type="match status" value="1"/>
</dbReference>
<keyword evidence="5" id="KW-0547">Nucleotide-binding</keyword>
<evidence type="ECO:0000313" key="13">
    <source>
        <dbReference type="Proteomes" id="UP000035331"/>
    </source>
</evidence>
<evidence type="ECO:0000259" key="11">
    <source>
        <dbReference type="PROSITE" id="PS50929"/>
    </source>
</evidence>
<evidence type="ECO:0000256" key="9">
    <source>
        <dbReference type="SAM" id="Phobius"/>
    </source>
</evidence>
<evidence type="ECO:0000256" key="6">
    <source>
        <dbReference type="ARBA" id="ARBA00022840"/>
    </source>
</evidence>
<dbReference type="Pfam" id="PF00005">
    <property type="entry name" value="ABC_tran"/>
    <property type="match status" value="1"/>
</dbReference>
<evidence type="ECO:0000256" key="5">
    <source>
        <dbReference type="ARBA" id="ARBA00022741"/>
    </source>
</evidence>
<reference evidence="13" key="1">
    <citation type="submission" date="2014-06" db="EMBL/GenBank/DDBJ databases">
        <title>The complete genome sequence of Methanosarcina barkeri CM1.</title>
        <authorList>
            <consortium name="Pastoral Greenhouse Gas Research Consortium"/>
            <person name="Lambie S.C."/>
            <person name="Leahy S.C."/>
            <person name="Kelly W.J."/>
            <person name="Li D."/>
            <person name="Reilly K."/>
            <person name="Attwood G.T."/>
            <person name="Altermann E."/>
        </authorList>
    </citation>
    <scope>NUCLEOTIDE SEQUENCE [LARGE SCALE GENOMIC DNA]</scope>
    <source>
        <strain evidence="13">CM1</strain>
    </source>
</reference>
<dbReference type="PANTHER" id="PTHR43394">
    <property type="entry name" value="ATP-DEPENDENT PERMEASE MDL1, MITOCHONDRIAL"/>
    <property type="match status" value="1"/>
</dbReference>
<dbReference type="PROSITE" id="PS00211">
    <property type="entry name" value="ABC_TRANSPORTER_1"/>
    <property type="match status" value="1"/>
</dbReference>
<feature type="transmembrane region" description="Helical" evidence="9">
    <location>
        <begin position="75"/>
        <end position="99"/>
    </location>
</feature>
<keyword evidence="2" id="KW-0813">Transport</keyword>
<dbReference type="EMBL" id="CP008746">
    <property type="protein sequence ID" value="AKJ37807.1"/>
    <property type="molecule type" value="Genomic_DNA"/>
</dbReference>
<evidence type="ECO:0000256" key="4">
    <source>
        <dbReference type="ARBA" id="ARBA00022692"/>
    </source>
</evidence>
<dbReference type="PANTHER" id="PTHR43394:SF1">
    <property type="entry name" value="ATP-BINDING CASSETTE SUB-FAMILY B MEMBER 10, MITOCHONDRIAL"/>
    <property type="match status" value="1"/>
</dbReference>
<feature type="domain" description="ABC transmembrane type-1" evidence="11">
    <location>
        <begin position="24"/>
        <end position="322"/>
    </location>
</feature>
<feature type="transmembrane region" description="Helical" evidence="9">
    <location>
        <begin position="264"/>
        <end position="283"/>
    </location>
</feature>
<gene>
    <name evidence="12" type="ORF">MCM1_0727</name>
</gene>